<dbReference type="AlphaFoldDB" id="A9B8Q6"/>
<dbReference type="GO" id="GO:0016301">
    <property type="term" value="F:kinase activity"/>
    <property type="evidence" value="ECO:0007669"/>
    <property type="project" value="UniProtKB-KW"/>
</dbReference>
<dbReference type="BioCyc" id="HAUR316274:GHYA-5154-MONOMER"/>
<gene>
    <name evidence="1" type="ordered locus">Haur_5092</name>
</gene>
<accession>A9B8Q6</accession>
<reference evidence="1 2" key="1">
    <citation type="journal article" date="2011" name="Stand. Genomic Sci.">
        <title>Complete genome sequence of the filamentous gliding predatory bacterium Herpetosiphon aurantiacus type strain (114-95(T)).</title>
        <authorList>
            <person name="Kiss H."/>
            <person name="Nett M."/>
            <person name="Domin N."/>
            <person name="Martin K."/>
            <person name="Maresca J.A."/>
            <person name="Copeland A."/>
            <person name="Lapidus A."/>
            <person name="Lucas S."/>
            <person name="Berry K.W."/>
            <person name="Glavina Del Rio T."/>
            <person name="Dalin E."/>
            <person name="Tice H."/>
            <person name="Pitluck S."/>
            <person name="Richardson P."/>
            <person name="Bruce D."/>
            <person name="Goodwin L."/>
            <person name="Han C."/>
            <person name="Detter J.C."/>
            <person name="Schmutz J."/>
            <person name="Brettin T."/>
            <person name="Land M."/>
            <person name="Hauser L."/>
            <person name="Kyrpides N.C."/>
            <person name="Ivanova N."/>
            <person name="Goker M."/>
            <person name="Woyke T."/>
            <person name="Klenk H.P."/>
            <person name="Bryant D.A."/>
        </authorList>
    </citation>
    <scope>NUCLEOTIDE SEQUENCE [LARGE SCALE GENOMIC DNA]</scope>
    <source>
        <strain evidence="2">ATCC 23779 / DSM 785 / 114-95</strain>
        <plasmid evidence="1">pHAU01</plasmid>
    </source>
</reference>
<evidence type="ECO:0000313" key="2">
    <source>
        <dbReference type="Proteomes" id="UP000000787"/>
    </source>
</evidence>
<evidence type="ECO:0000313" key="1">
    <source>
        <dbReference type="EMBL" id="ABX07720.1"/>
    </source>
</evidence>
<dbReference type="Proteomes" id="UP000000787">
    <property type="component" value="Plasmid pHAU01"/>
</dbReference>
<dbReference type="SUPFAM" id="SSF52540">
    <property type="entry name" value="P-loop containing nucleoside triphosphate hydrolases"/>
    <property type="match status" value="1"/>
</dbReference>
<sequence length="230" mass="26536">MASPSRSVTSAHRHRSPMIYITGSDGTGKTTQVHRLMEVLTAQGLPVIHRWLRFPFRLSGLLLVYARIRGLSWYEAHPYGRQGYWDFHASWLMQHVFPIVLWFDALSVAIQAVYWPISRGNIIVCERFVVDMLADLMVATQDFGLLKRWYARWFMRLLPARTLVILLDGDPVHIRQRRPDLAYDRVLSDRIRAVRIIAAQCGWPLIAADQSIDAIHQTICTFVEDCYVSA</sequence>
<proteinExistence type="predicted"/>
<organism evidence="1 2">
    <name type="scientific">Herpetosiphon aurantiacus (strain ATCC 23779 / DSM 785 / 114-95)</name>
    <dbReference type="NCBI Taxonomy" id="316274"/>
    <lineage>
        <taxon>Bacteria</taxon>
        <taxon>Bacillati</taxon>
        <taxon>Chloroflexota</taxon>
        <taxon>Chloroflexia</taxon>
        <taxon>Herpetosiphonales</taxon>
        <taxon>Herpetosiphonaceae</taxon>
        <taxon>Herpetosiphon</taxon>
    </lineage>
</organism>
<dbReference type="InterPro" id="IPR027417">
    <property type="entry name" value="P-loop_NTPase"/>
</dbReference>
<keyword evidence="2" id="KW-1185">Reference proteome</keyword>
<dbReference type="EMBL" id="CP000876">
    <property type="protein sequence ID" value="ABX07720.1"/>
    <property type="molecule type" value="Genomic_DNA"/>
</dbReference>
<geneLocation type="plasmid" evidence="1 2">
    <name>pHAU01</name>
</geneLocation>
<name>A9B8Q6_HERA2</name>
<dbReference type="HOGENOM" id="CLU_105014_0_0_0"/>
<protein>
    <submittedName>
        <fullName evidence="1">Thymidylate kinase-like</fullName>
    </submittedName>
</protein>
<dbReference type="InParanoid" id="A9B8Q6"/>
<dbReference type="KEGG" id="hau:Haur_5092"/>
<keyword evidence="1" id="KW-0614">Plasmid</keyword>
<dbReference type="Gene3D" id="3.40.50.300">
    <property type="entry name" value="P-loop containing nucleotide triphosphate hydrolases"/>
    <property type="match status" value="1"/>
</dbReference>